<dbReference type="Proteomes" id="UP000279089">
    <property type="component" value="Unassembled WGS sequence"/>
</dbReference>
<comment type="caution">
    <text evidence="2">The sequence shown here is derived from an EMBL/GenBank/DDBJ whole genome shotgun (WGS) entry which is preliminary data.</text>
</comment>
<dbReference type="InterPro" id="IPR008136">
    <property type="entry name" value="CinA_C"/>
</dbReference>
<dbReference type="InterPro" id="IPR036653">
    <property type="entry name" value="CinA-like_C"/>
</dbReference>
<gene>
    <name evidence="2" type="ORF">EG028_02450</name>
</gene>
<dbReference type="OrthoDB" id="1252536at2"/>
<dbReference type="Gene3D" id="3.90.950.20">
    <property type="entry name" value="CinA-like"/>
    <property type="match status" value="1"/>
</dbReference>
<dbReference type="SUPFAM" id="SSF142433">
    <property type="entry name" value="CinA-like"/>
    <property type="match status" value="1"/>
</dbReference>
<accession>A0A3N4MM82</accession>
<feature type="domain" description="CinA C-terminal" evidence="1">
    <location>
        <begin position="9"/>
        <end position="153"/>
    </location>
</feature>
<evidence type="ECO:0000259" key="1">
    <source>
        <dbReference type="Pfam" id="PF02464"/>
    </source>
</evidence>
<dbReference type="Pfam" id="PF02464">
    <property type="entry name" value="CinA"/>
    <property type="match status" value="1"/>
</dbReference>
<organism evidence="2 3">
    <name type="scientific">Chitinophaga barathri</name>
    <dbReference type="NCBI Taxonomy" id="1647451"/>
    <lineage>
        <taxon>Bacteria</taxon>
        <taxon>Pseudomonadati</taxon>
        <taxon>Bacteroidota</taxon>
        <taxon>Chitinophagia</taxon>
        <taxon>Chitinophagales</taxon>
        <taxon>Chitinophagaceae</taxon>
        <taxon>Chitinophaga</taxon>
    </lineage>
</organism>
<sequence length="160" mass="17715">MGMTNIRIIRDQLLRGRKTVAVAESVTAGLLQFRLAGAEDAAQFFQGGITAYNLGQKYRHLRVEPIHAQSCNCVDEQVAIEMAKNVCRLFCSQWGLSITGYATPVPESDNRLYAWYAITQGDELLLSQQLHATSATPSAVQEWYAEMALSAFANILTYGH</sequence>
<evidence type="ECO:0000313" key="2">
    <source>
        <dbReference type="EMBL" id="RPD43176.1"/>
    </source>
</evidence>
<reference evidence="3" key="1">
    <citation type="submission" date="2018-11" db="EMBL/GenBank/DDBJ databases">
        <title>Chitinophaga lutea sp.nov., isolate from arsenic contaminated soil.</title>
        <authorList>
            <person name="Zong Y."/>
        </authorList>
    </citation>
    <scope>NUCLEOTIDE SEQUENCE [LARGE SCALE GENOMIC DNA]</scope>
    <source>
        <strain evidence="3">YLT18</strain>
    </source>
</reference>
<name>A0A3N4MM82_9BACT</name>
<dbReference type="AlphaFoldDB" id="A0A3N4MM82"/>
<evidence type="ECO:0000313" key="3">
    <source>
        <dbReference type="Proteomes" id="UP000279089"/>
    </source>
</evidence>
<protein>
    <submittedName>
        <fullName evidence="2">CinA family protein</fullName>
    </submittedName>
</protein>
<proteinExistence type="predicted"/>
<keyword evidence="3" id="KW-1185">Reference proteome</keyword>
<dbReference type="EMBL" id="RMBX01000001">
    <property type="protein sequence ID" value="RPD43176.1"/>
    <property type="molecule type" value="Genomic_DNA"/>
</dbReference>